<keyword evidence="5" id="KW-0808">Transferase</keyword>
<organism evidence="9 10">
    <name type="scientific">Camelina sativa</name>
    <name type="common">False flax</name>
    <name type="synonym">Myagrum sativum</name>
    <dbReference type="NCBI Taxonomy" id="90675"/>
    <lineage>
        <taxon>Eukaryota</taxon>
        <taxon>Viridiplantae</taxon>
        <taxon>Streptophyta</taxon>
        <taxon>Embryophyta</taxon>
        <taxon>Tracheophyta</taxon>
        <taxon>Spermatophyta</taxon>
        <taxon>Magnoliopsida</taxon>
        <taxon>eudicotyledons</taxon>
        <taxon>Gunneridae</taxon>
        <taxon>Pentapetalae</taxon>
        <taxon>rosids</taxon>
        <taxon>malvids</taxon>
        <taxon>Brassicales</taxon>
        <taxon>Brassicaceae</taxon>
        <taxon>Camelineae</taxon>
        <taxon>Camelina</taxon>
    </lineage>
</organism>
<proteinExistence type="predicted"/>
<feature type="coiled-coil region" evidence="7">
    <location>
        <begin position="226"/>
        <end position="301"/>
    </location>
</feature>
<comment type="function">
    <text evidence="2">Functions as an E3 ubiquitin ligase.</text>
</comment>
<dbReference type="InterPro" id="IPR051348">
    <property type="entry name" value="U-box_ubiquitin_ligases"/>
</dbReference>
<reference evidence="9" key="1">
    <citation type="journal article" date="2014" name="Nat. Commun.">
        <title>The emerging biofuel crop Camelina sativa retains a highly undifferentiated hexaploid genome structure.</title>
        <authorList>
            <person name="Kagale S."/>
            <person name="Koh C."/>
            <person name="Nixon J."/>
            <person name="Bollina V."/>
            <person name="Clarke W.E."/>
            <person name="Tuteja R."/>
            <person name="Spillane C."/>
            <person name="Robinson S.J."/>
            <person name="Links M.G."/>
            <person name="Clarke C."/>
            <person name="Higgins E.E."/>
            <person name="Huebert T."/>
            <person name="Sharpe A.G."/>
            <person name="Parkin I.A."/>
        </authorList>
    </citation>
    <scope>NUCLEOTIDE SEQUENCE [LARGE SCALE GENOMIC DNA]</scope>
    <source>
        <strain evidence="9">cv. DH55</strain>
    </source>
</reference>
<dbReference type="EC" id="2.3.2.27" evidence="4"/>
<dbReference type="SUPFAM" id="SSF57850">
    <property type="entry name" value="RING/U-box"/>
    <property type="match status" value="1"/>
</dbReference>
<dbReference type="InterPro" id="IPR014729">
    <property type="entry name" value="Rossmann-like_a/b/a_fold"/>
</dbReference>
<dbReference type="GeneID" id="104738628"/>
<evidence type="ECO:0000256" key="6">
    <source>
        <dbReference type="ARBA" id="ARBA00022786"/>
    </source>
</evidence>
<evidence type="ECO:0000313" key="9">
    <source>
        <dbReference type="Proteomes" id="UP000694864"/>
    </source>
</evidence>
<dbReference type="PANTHER" id="PTHR45647:SF62">
    <property type="entry name" value="U-BOX DOMAIN-CONTAINING PROTEIN 56"/>
    <property type="match status" value="1"/>
</dbReference>
<dbReference type="PROSITE" id="PS51698">
    <property type="entry name" value="U_BOX"/>
    <property type="match status" value="1"/>
</dbReference>
<dbReference type="SMART" id="SM00504">
    <property type="entry name" value="Ubox"/>
    <property type="match status" value="1"/>
</dbReference>
<evidence type="ECO:0000256" key="3">
    <source>
        <dbReference type="ARBA" id="ARBA00004906"/>
    </source>
</evidence>
<gene>
    <name evidence="10" type="primary">LOC104738628</name>
</gene>
<dbReference type="Gene3D" id="3.30.40.10">
    <property type="entry name" value="Zinc/RING finger domain, C3HC4 (zinc finger)"/>
    <property type="match status" value="1"/>
</dbReference>
<evidence type="ECO:0000259" key="8">
    <source>
        <dbReference type="PROSITE" id="PS51698"/>
    </source>
</evidence>
<dbReference type="CDD" id="cd16655">
    <property type="entry name" value="RING-Ubox_WDSUB1-like"/>
    <property type="match status" value="1"/>
</dbReference>
<feature type="domain" description="U-box" evidence="8">
    <location>
        <begin position="353"/>
        <end position="427"/>
    </location>
</feature>
<evidence type="ECO:0000256" key="1">
    <source>
        <dbReference type="ARBA" id="ARBA00000900"/>
    </source>
</evidence>
<dbReference type="CDD" id="cd01989">
    <property type="entry name" value="USP_STK_Ubox_N"/>
    <property type="match status" value="1"/>
</dbReference>
<dbReference type="Pfam" id="PF04564">
    <property type="entry name" value="U-box"/>
    <property type="match status" value="1"/>
</dbReference>
<evidence type="ECO:0000256" key="4">
    <source>
        <dbReference type="ARBA" id="ARBA00012483"/>
    </source>
</evidence>
<dbReference type="Proteomes" id="UP000694864">
    <property type="component" value="Chromosome 14"/>
</dbReference>
<keyword evidence="9" id="KW-1185">Reference proteome</keyword>
<evidence type="ECO:0000256" key="5">
    <source>
        <dbReference type="ARBA" id="ARBA00022679"/>
    </source>
</evidence>
<comment type="pathway">
    <text evidence="3">Protein modification; protein ubiquitination.</text>
</comment>
<reference evidence="10" key="2">
    <citation type="submission" date="2025-08" db="UniProtKB">
        <authorList>
            <consortium name="RefSeq"/>
        </authorList>
    </citation>
    <scope>IDENTIFICATION</scope>
    <source>
        <tissue evidence="10">Leaf</tissue>
    </source>
</reference>
<evidence type="ECO:0000313" key="10">
    <source>
        <dbReference type="RefSeq" id="XP_010457095.1"/>
    </source>
</evidence>
<keyword evidence="7" id="KW-0175">Coiled coil</keyword>
<evidence type="ECO:0000256" key="7">
    <source>
        <dbReference type="SAM" id="Coils"/>
    </source>
</evidence>
<dbReference type="RefSeq" id="XP_010457095.1">
    <property type="nucleotide sequence ID" value="XM_010458793.1"/>
</dbReference>
<dbReference type="InterPro" id="IPR003613">
    <property type="entry name" value="Ubox_domain"/>
</dbReference>
<name>A0ABM0VJA5_CAMSA</name>
<comment type="catalytic activity">
    <reaction evidence="1">
        <text>S-ubiquitinyl-[E2 ubiquitin-conjugating enzyme]-L-cysteine + [acceptor protein]-L-lysine = [E2 ubiquitin-conjugating enzyme]-L-cysteine + N(6)-ubiquitinyl-[acceptor protein]-L-lysine.</text>
        <dbReference type="EC" id="2.3.2.27"/>
    </reaction>
</comment>
<dbReference type="Gene3D" id="3.40.50.620">
    <property type="entry name" value="HUPs"/>
    <property type="match status" value="1"/>
</dbReference>
<protein>
    <recommendedName>
        <fullName evidence="4">RING-type E3 ubiquitin transferase</fullName>
        <ecNumber evidence="4">2.3.2.27</ecNumber>
    </recommendedName>
</protein>
<dbReference type="InterPro" id="IPR013083">
    <property type="entry name" value="Znf_RING/FYVE/PHD"/>
</dbReference>
<accession>A0ABM0VJA5</accession>
<sequence>MAKALNDDPVYVAVSQDVVESKSTLLWALRTLRVKKLHLLHVHQLISMTPSSTGLEQSEIHAIQESEQASISESLLKYHDICIDEGVIEQDVDMSYLSANNVGEWIVELICQNNIKKLILGATADSHYSEGMTHITSTIAEYVIRHAPDCCKIWLVCNGNNIQTREGRFELAGSSYSYSESSSSLHSLDSALIPYEAAGRAERVSEPHPLSSSEERSASGVETMYYEEQRRILEIEELKREKEQRDKMRCEREETLSSSFGVTQKLYSEEVIRRREAEVELNRAKAEIEDMKRVQKEHEEQHYTDCRLLELIQKERDEAIKTCEELLIHLNLDKAVSSSHSPSSPLQWSLSDEPPQCFLCPISKEIMHNPHVAADGHTYEAEEFKRWLRHGGEKSPMTNLLLENDNLTPNLVLRSAIRDWVQRHPYFYDSS</sequence>
<keyword evidence="6" id="KW-0833">Ubl conjugation pathway</keyword>
<evidence type="ECO:0000256" key="2">
    <source>
        <dbReference type="ARBA" id="ARBA00003861"/>
    </source>
</evidence>
<dbReference type="PANTHER" id="PTHR45647">
    <property type="entry name" value="OS02G0152300 PROTEIN"/>
    <property type="match status" value="1"/>
</dbReference>